<dbReference type="Gene3D" id="3.10.450.50">
    <property type="match status" value="1"/>
</dbReference>
<keyword evidence="2" id="KW-1185">Reference proteome</keyword>
<dbReference type="EMBL" id="JAROCD010000017">
    <property type="protein sequence ID" value="MDN4605017.1"/>
    <property type="molecule type" value="Genomic_DNA"/>
</dbReference>
<sequence>MTSEQIVRTFFEEVRSGRNLDYANRLMAEQVLAHQVISEEEVTVIRTPSDYADHVREMIEAYGDFSLQIQELLAQGDKVYVRWRQAGTHVGEVDGYAPTHLPVIEMASAVYRVENERIAEYWIQIDRLGIDKQLERNQSREPALF</sequence>
<dbReference type="InterPro" id="IPR009959">
    <property type="entry name" value="Cyclase_SnoaL-like"/>
</dbReference>
<dbReference type="PANTHER" id="PTHR38436:SF1">
    <property type="entry name" value="ESTER CYCLASE"/>
    <property type="match status" value="1"/>
</dbReference>
<proteinExistence type="predicted"/>
<dbReference type="Pfam" id="PF07366">
    <property type="entry name" value="SnoaL"/>
    <property type="match status" value="1"/>
</dbReference>
<evidence type="ECO:0000313" key="1">
    <source>
        <dbReference type="EMBL" id="MDN4605017.1"/>
    </source>
</evidence>
<name>A0ABT8JJ90_9BACL</name>
<protein>
    <submittedName>
        <fullName evidence="1">Ester cyclase</fullName>
    </submittedName>
</protein>
<dbReference type="PANTHER" id="PTHR38436">
    <property type="entry name" value="POLYKETIDE CYCLASE SNOAL-LIKE DOMAIN"/>
    <property type="match status" value="1"/>
</dbReference>
<dbReference type="RefSeq" id="WP_301249480.1">
    <property type="nucleotide sequence ID" value="NZ_JAROCD010000017.1"/>
</dbReference>
<reference evidence="1" key="1">
    <citation type="submission" date="2023-03" db="EMBL/GenBank/DDBJ databases">
        <title>MT1 and MT2 Draft Genomes of Novel Species.</title>
        <authorList>
            <person name="Venkateswaran K."/>
        </authorList>
    </citation>
    <scope>NUCLEOTIDE SEQUENCE</scope>
    <source>
        <strain evidence="1">F6_3S_P_1C</strain>
    </source>
</reference>
<comment type="caution">
    <text evidence="1">The sequence shown here is derived from an EMBL/GenBank/DDBJ whole genome shotgun (WGS) entry which is preliminary data.</text>
</comment>
<dbReference type="SUPFAM" id="SSF54427">
    <property type="entry name" value="NTF2-like"/>
    <property type="match status" value="1"/>
</dbReference>
<organism evidence="1 2">
    <name type="scientific">Paenibacillus vandeheii</name>
    <dbReference type="NCBI Taxonomy" id="3035917"/>
    <lineage>
        <taxon>Bacteria</taxon>
        <taxon>Bacillati</taxon>
        <taxon>Bacillota</taxon>
        <taxon>Bacilli</taxon>
        <taxon>Bacillales</taxon>
        <taxon>Paenibacillaceae</taxon>
        <taxon>Paenibacillus</taxon>
    </lineage>
</organism>
<gene>
    <name evidence="1" type="ORF">P5G61_27575</name>
</gene>
<accession>A0ABT8JJ90</accession>
<dbReference type="Proteomes" id="UP001174205">
    <property type="component" value="Unassembled WGS sequence"/>
</dbReference>
<evidence type="ECO:0000313" key="2">
    <source>
        <dbReference type="Proteomes" id="UP001174205"/>
    </source>
</evidence>
<dbReference type="InterPro" id="IPR032710">
    <property type="entry name" value="NTF2-like_dom_sf"/>
</dbReference>